<keyword evidence="2" id="KW-1185">Reference proteome</keyword>
<evidence type="ECO:0000313" key="1">
    <source>
        <dbReference type="EMBL" id="CAK0850499.1"/>
    </source>
</evidence>
<dbReference type="CDD" id="cd06233">
    <property type="entry name" value="M14-like"/>
    <property type="match status" value="1"/>
</dbReference>
<dbReference type="Gene3D" id="3.40.630.10">
    <property type="entry name" value="Zn peptidases"/>
    <property type="match status" value="1"/>
</dbReference>
<organism evidence="1 2">
    <name type="scientific">Prorocentrum cordatum</name>
    <dbReference type="NCBI Taxonomy" id="2364126"/>
    <lineage>
        <taxon>Eukaryota</taxon>
        <taxon>Sar</taxon>
        <taxon>Alveolata</taxon>
        <taxon>Dinophyceae</taxon>
        <taxon>Prorocentrales</taxon>
        <taxon>Prorocentraceae</taxon>
        <taxon>Prorocentrum</taxon>
    </lineage>
</organism>
<dbReference type="SUPFAM" id="SSF53187">
    <property type="entry name" value="Zn-dependent exopeptidases"/>
    <property type="match status" value="1"/>
</dbReference>
<gene>
    <name evidence="1" type="ORF">PCOR1329_LOCUS42907</name>
</gene>
<dbReference type="Pfam" id="PF10994">
    <property type="entry name" value="DUF2817"/>
    <property type="match status" value="1"/>
</dbReference>
<comment type="caution">
    <text evidence="1">The sequence shown here is derived from an EMBL/GenBank/DDBJ whole genome shotgun (WGS) entry which is preliminary data.</text>
</comment>
<name>A0ABN9TW33_9DINO</name>
<dbReference type="Proteomes" id="UP001189429">
    <property type="component" value="Unassembled WGS sequence"/>
</dbReference>
<dbReference type="EMBL" id="CAUYUJ010015158">
    <property type="protein sequence ID" value="CAK0850499.1"/>
    <property type="molecule type" value="Genomic_DNA"/>
</dbReference>
<evidence type="ECO:0000313" key="2">
    <source>
        <dbReference type="Proteomes" id="UP001189429"/>
    </source>
</evidence>
<accession>A0ABN9TW33</accession>
<proteinExistence type="predicted"/>
<protein>
    <recommendedName>
        <fullName evidence="3">DUF2817 domain-containing protein</fullName>
    </recommendedName>
</protein>
<evidence type="ECO:0008006" key="3">
    <source>
        <dbReference type="Google" id="ProtNLM"/>
    </source>
</evidence>
<dbReference type="InterPro" id="IPR021259">
    <property type="entry name" value="DUF2817"/>
</dbReference>
<reference evidence="1" key="1">
    <citation type="submission" date="2023-10" db="EMBL/GenBank/DDBJ databases">
        <authorList>
            <person name="Chen Y."/>
            <person name="Shah S."/>
            <person name="Dougan E. K."/>
            <person name="Thang M."/>
            <person name="Chan C."/>
        </authorList>
    </citation>
    <scope>NUCLEOTIDE SEQUENCE [LARGE SCALE GENOMIC DNA]</scope>
</reference>
<sequence>MVLSQAGMLRSQEDFARKDPLPVDAYFSETYWEARDKFRWAANVVGAEVTTLTVKDPDYTIDIAVVQGGGAKGLLVHSSGVHGCEGYAGSAIQTSILHDMYCTGSKPEVTCVFVHAVNPYGMAHFRRFNENNVDLNRNALSPTEWQEVLARDPNLAGYEDFTDLLVASAKPTPWFVYVGFWLRAACLLLRYGSTSLKRAMVSATYSKPAGIFFGGVELQPSHRLLADFFKRKFAGVKGRSVTWVDVHTGLGPKGVDVLMCVPSDRETAKQCFCGADVQCIGEGGQIAGSQADGYEHVRGTMKTFYGQLFDGSEGDSFIMTQEFGTKPGVFVAWSMIVENRGFHYDFENHVYWSKFTRDAFYIREPSWKASVMKRGKIVFQQQASLGLQRANP</sequence>